<dbReference type="InterPro" id="IPR003599">
    <property type="entry name" value="Ig_sub"/>
</dbReference>
<evidence type="ECO:0000256" key="4">
    <source>
        <dbReference type="ARBA" id="ARBA00022729"/>
    </source>
</evidence>
<dbReference type="Pfam" id="PF00622">
    <property type="entry name" value="SPRY"/>
    <property type="match status" value="1"/>
</dbReference>
<dbReference type="InterPro" id="IPR013783">
    <property type="entry name" value="Ig-like_fold"/>
</dbReference>
<accession>K7FT31</accession>
<dbReference type="PANTHER" id="PTHR24100">
    <property type="entry name" value="BUTYROPHILIN"/>
    <property type="match status" value="1"/>
</dbReference>
<dbReference type="PRINTS" id="PR01407">
    <property type="entry name" value="BUTYPHLNCDUF"/>
</dbReference>
<dbReference type="Proteomes" id="UP000007267">
    <property type="component" value="Unassembled WGS sequence"/>
</dbReference>
<reference evidence="13" key="1">
    <citation type="submission" date="2011-10" db="EMBL/GenBank/DDBJ databases">
        <authorList>
            <consortium name="Soft-shell Turtle Genome Consortium"/>
        </authorList>
    </citation>
    <scope>NUCLEOTIDE SEQUENCE [LARGE SCALE GENOMIC DNA]</scope>
    <source>
        <strain evidence="13">Daiwa-1</strain>
    </source>
</reference>
<reference evidence="13" key="2">
    <citation type="journal article" date="2013" name="Nat. Genet.">
        <title>The draft genomes of soft-shell turtle and green sea turtle yield insights into the development and evolution of the turtle-specific body plan.</title>
        <authorList>
            <person name="Wang Z."/>
            <person name="Pascual-Anaya J."/>
            <person name="Zadissa A."/>
            <person name="Li W."/>
            <person name="Niimura Y."/>
            <person name="Huang Z."/>
            <person name="Li C."/>
            <person name="White S."/>
            <person name="Xiong Z."/>
            <person name="Fang D."/>
            <person name="Wang B."/>
            <person name="Ming Y."/>
            <person name="Chen Y."/>
            <person name="Zheng Y."/>
            <person name="Kuraku S."/>
            <person name="Pignatelli M."/>
            <person name="Herrero J."/>
            <person name="Beal K."/>
            <person name="Nozawa M."/>
            <person name="Li Q."/>
            <person name="Wang J."/>
            <person name="Zhang H."/>
            <person name="Yu L."/>
            <person name="Shigenobu S."/>
            <person name="Wang J."/>
            <person name="Liu J."/>
            <person name="Flicek P."/>
            <person name="Searle S."/>
            <person name="Wang J."/>
            <person name="Kuratani S."/>
            <person name="Yin Y."/>
            <person name="Aken B."/>
            <person name="Zhang G."/>
            <person name="Irie N."/>
        </authorList>
    </citation>
    <scope>NUCLEOTIDE SEQUENCE [LARGE SCALE GENOMIC DNA]</scope>
    <source>
        <strain evidence="13">Daiwa-1</strain>
    </source>
</reference>
<dbReference type="InterPro" id="IPR013320">
    <property type="entry name" value="ConA-like_dom_sf"/>
</dbReference>
<dbReference type="EMBL" id="AGCU01040648">
    <property type="status" value="NOT_ANNOTATED_CDS"/>
    <property type="molecule type" value="Genomic_DNA"/>
</dbReference>
<dbReference type="EMBL" id="AGCU01040646">
    <property type="status" value="NOT_ANNOTATED_CDS"/>
    <property type="molecule type" value="Genomic_DNA"/>
</dbReference>
<evidence type="ECO:0000256" key="3">
    <source>
        <dbReference type="ARBA" id="ARBA00022692"/>
    </source>
</evidence>
<dbReference type="FunFam" id="2.60.40.10:FF:000088">
    <property type="entry name" value="Butyrophilin subfamily 1 member A1"/>
    <property type="match status" value="1"/>
</dbReference>
<dbReference type="PROSITE" id="PS50835">
    <property type="entry name" value="IG_LIKE"/>
    <property type="match status" value="2"/>
</dbReference>
<dbReference type="CDD" id="cd05713">
    <property type="entry name" value="IgV_MOG_like"/>
    <property type="match status" value="1"/>
</dbReference>
<dbReference type="InterPro" id="IPR003877">
    <property type="entry name" value="SPRY_dom"/>
</dbReference>
<name>K7FT31_PELSI</name>
<dbReference type="HOGENOM" id="CLU_013137_22_2_1"/>
<evidence type="ECO:0000256" key="6">
    <source>
        <dbReference type="ARBA" id="ARBA00023136"/>
    </source>
</evidence>
<dbReference type="GeneTree" id="ENSGT00940000153527"/>
<evidence type="ECO:0000256" key="1">
    <source>
        <dbReference type="ARBA" id="ARBA00004479"/>
    </source>
</evidence>
<proteinExistence type="inferred from homology"/>
<comment type="subcellular location">
    <subcellularLocation>
        <location evidence="1">Membrane</location>
        <topology evidence="1">Single-pass type I membrane protein</topology>
    </subcellularLocation>
</comment>
<dbReference type="Ensembl" id="ENSPSIT00000011247.1">
    <property type="protein sequence ID" value="ENSPSIP00000011191.1"/>
    <property type="gene ID" value="ENSPSIG00000010080.1"/>
</dbReference>
<keyword evidence="4" id="KW-0732">Signal</keyword>
<dbReference type="GO" id="GO:0009897">
    <property type="term" value="C:external side of plasma membrane"/>
    <property type="evidence" value="ECO:0007669"/>
    <property type="project" value="TreeGrafter"/>
</dbReference>
<evidence type="ECO:0008006" key="14">
    <source>
        <dbReference type="Google" id="ProtNLM"/>
    </source>
</evidence>
<sequence length="500" mass="56083">QFRVTGPDRPVTAPLGGEAVLPCHLFPRMSAENMEVRWYRSLFSAVVHLYRDGQDQYGDQIPEYRGRTELLKDDMASGRVSLRIRDVRPSDDGKYNCLFESQVFFEEALLELQVAGLGSAPDISVEGRQDGGIRVVCRSSGWYPEPQVLWRDLQGQPLPTASEKITPEAGGLFRAEIAMVITEESNQKVSCCVRNPRVNQERESAIFITDLFYPWFSPWMLALGGILGVMLGVLIALAFWSRRQHRLKGKVTRREDAADRGRLHVQSDKLQAELRWRRAQLCAVARSQGAGILDVTLDPDTAHANLVLSADGKTVTYEDRQQDRPDNPERFRTYPVVLGASAFTGGRFYWEVEMGDKTNWTVGVCREPVIRTGKVKLTPGNGYWTVWLRNGKYEACTFPPTPLDLGVRPRRVGIFLDYEAGEVSFYSVTGGSHLFTFTDTFSGTLRPYFYIGYKEEGKNAAPLVICPVPGLWAGAEKALEQEADGLWGKQGEEDRTDLGL</sequence>
<dbReference type="Pfam" id="PF22705">
    <property type="entry name" value="C2-set_3"/>
    <property type="match status" value="1"/>
</dbReference>
<keyword evidence="7" id="KW-1015">Disulfide bond</keyword>
<feature type="domain" description="Ig-like" evidence="11">
    <location>
        <begin position="121"/>
        <end position="207"/>
    </location>
</feature>
<dbReference type="AlphaFoldDB" id="K7FT31"/>
<keyword evidence="8" id="KW-0393">Immunoglobulin domain</keyword>
<dbReference type="FunFam" id="2.60.40.10:FF:000183">
    <property type="entry name" value="Myelin-oligodendrocyte glycoprotein"/>
    <property type="match status" value="1"/>
</dbReference>
<dbReference type="Gene3D" id="2.60.40.10">
    <property type="entry name" value="Immunoglobulins"/>
    <property type="match status" value="2"/>
</dbReference>
<reference evidence="12" key="4">
    <citation type="submission" date="2025-09" db="UniProtKB">
        <authorList>
            <consortium name="Ensembl"/>
        </authorList>
    </citation>
    <scope>IDENTIFICATION</scope>
</reference>
<dbReference type="Pfam" id="PF13765">
    <property type="entry name" value="PRY"/>
    <property type="match status" value="1"/>
</dbReference>
<protein>
    <recommendedName>
        <fullName evidence="14">Butyrophilin subfamily 1 member A1</fullName>
    </recommendedName>
</protein>
<dbReference type="InterPro" id="IPR003879">
    <property type="entry name" value="Butyrophylin_SPRY"/>
</dbReference>
<keyword evidence="3 9" id="KW-0812">Transmembrane</keyword>
<dbReference type="GO" id="GO:0001817">
    <property type="term" value="P:regulation of cytokine production"/>
    <property type="evidence" value="ECO:0007669"/>
    <property type="project" value="TreeGrafter"/>
</dbReference>
<dbReference type="PANTHER" id="PTHR24100:SF149">
    <property type="entry name" value="BG-LIKE ANTIGEN 1-RELATED"/>
    <property type="match status" value="1"/>
</dbReference>
<dbReference type="GO" id="GO:0050852">
    <property type="term" value="P:T cell receptor signaling pathway"/>
    <property type="evidence" value="ECO:0007669"/>
    <property type="project" value="TreeGrafter"/>
</dbReference>
<dbReference type="OMA" id="EACTFPP"/>
<dbReference type="Pfam" id="PF07686">
    <property type="entry name" value="V-set"/>
    <property type="match status" value="1"/>
</dbReference>
<dbReference type="SMART" id="SM00409">
    <property type="entry name" value="IG"/>
    <property type="match status" value="1"/>
</dbReference>
<dbReference type="InterPro" id="IPR007110">
    <property type="entry name" value="Ig-like_dom"/>
</dbReference>
<dbReference type="PROSITE" id="PS50188">
    <property type="entry name" value="B302_SPRY"/>
    <property type="match status" value="1"/>
</dbReference>
<keyword evidence="6 9" id="KW-0472">Membrane</keyword>
<organism evidence="12 13">
    <name type="scientific">Pelodiscus sinensis</name>
    <name type="common">Chinese softshell turtle</name>
    <name type="synonym">Trionyx sinensis</name>
    <dbReference type="NCBI Taxonomy" id="13735"/>
    <lineage>
        <taxon>Eukaryota</taxon>
        <taxon>Metazoa</taxon>
        <taxon>Chordata</taxon>
        <taxon>Craniata</taxon>
        <taxon>Vertebrata</taxon>
        <taxon>Euteleostomi</taxon>
        <taxon>Archelosauria</taxon>
        <taxon>Testudinata</taxon>
        <taxon>Testudines</taxon>
        <taxon>Cryptodira</taxon>
        <taxon>Trionychia</taxon>
        <taxon>Trionychidae</taxon>
        <taxon>Pelodiscus</taxon>
    </lineage>
</organism>
<evidence type="ECO:0000256" key="9">
    <source>
        <dbReference type="SAM" id="Phobius"/>
    </source>
</evidence>
<dbReference type="Gene3D" id="2.60.120.920">
    <property type="match status" value="1"/>
</dbReference>
<feature type="domain" description="Ig-like" evidence="11">
    <location>
        <begin position="1"/>
        <end position="97"/>
    </location>
</feature>
<evidence type="ECO:0000256" key="7">
    <source>
        <dbReference type="ARBA" id="ARBA00023157"/>
    </source>
</evidence>
<dbReference type="InterPro" id="IPR013106">
    <property type="entry name" value="Ig_V-set"/>
</dbReference>
<evidence type="ECO:0000313" key="12">
    <source>
        <dbReference type="Ensembl" id="ENSPSIP00000011191.1"/>
    </source>
</evidence>
<dbReference type="SMART" id="SM00406">
    <property type="entry name" value="IGv"/>
    <property type="match status" value="1"/>
</dbReference>
<dbReference type="SUPFAM" id="SSF48726">
    <property type="entry name" value="Immunoglobulin"/>
    <property type="match status" value="2"/>
</dbReference>
<reference evidence="12" key="3">
    <citation type="submission" date="2025-08" db="UniProtKB">
        <authorList>
            <consortium name="Ensembl"/>
        </authorList>
    </citation>
    <scope>IDENTIFICATION</scope>
</reference>
<keyword evidence="13" id="KW-1185">Reference proteome</keyword>
<evidence type="ECO:0000256" key="5">
    <source>
        <dbReference type="ARBA" id="ARBA00022989"/>
    </source>
</evidence>
<evidence type="ECO:0000256" key="8">
    <source>
        <dbReference type="ARBA" id="ARBA00023319"/>
    </source>
</evidence>
<evidence type="ECO:0000259" key="11">
    <source>
        <dbReference type="PROSITE" id="PS50835"/>
    </source>
</evidence>
<evidence type="ECO:0000313" key="13">
    <source>
        <dbReference type="Proteomes" id="UP000007267"/>
    </source>
</evidence>
<dbReference type="FunFam" id="2.60.120.920:FF:000004">
    <property type="entry name" value="Butyrophilin subfamily 1 member A1"/>
    <property type="match status" value="1"/>
</dbReference>
<dbReference type="CDD" id="cd13745">
    <property type="entry name" value="SPRY_PRY_TRIM39"/>
    <property type="match status" value="1"/>
</dbReference>
<dbReference type="InterPro" id="IPR053896">
    <property type="entry name" value="BTN3A2-like_Ig-C"/>
</dbReference>
<dbReference type="SMART" id="SM00589">
    <property type="entry name" value="PRY"/>
    <property type="match status" value="1"/>
</dbReference>
<dbReference type="InterPro" id="IPR050504">
    <property type="entry name" value="IgSF_BTN/MOG"/>
</dbReference>
<dbReference type="GO" id="GO:0005102">
    <property type="term" value="F:signaling receptor binding"/>
    <property type="evidence" value="ECO:0007669"/>
    <property type="project" value="TreeGrafter"/>
</dbReference>
<feature type="transmembrane region" description="Helical" evidence="9">
    <location>
        <begin position="219"/>
        <end position="240"/>
    </location>
</feature>
<dbReference type="InterPro" id="IPR036179">
    <property type="entry name" value="Ig-like_dom_sf"/>
</dbReference>
<evidence type="ECO:0000256" key="2">
    <source>
        <dbReference type="ARBA" id="ARBA00007591"/>
    </source>
</evidence>
<dbReference type="eggNOG" id="ENOG502QSRZ">
    <property type="taxonomic scope" value="Eukaryota"/>
</dbReference>
<dbReference type="InterPro" id="IPR006574">
    <property type="entry name" value="PRY"/>
</dbReference>
<dbReference type="SMART" id="SM00449">
    <property type="entry name" value="SPRY"/>
    <property type="match status" value="1"/>
</dbReference>
<dbReference type="InterPro" id="IPR043136">
    <property type="entry name" value="B30.2/SPRY_sf"/>
</dbReference>
<keyword evidence="5 9" id="KW-1133">Transmembrane helix</keyword>
<feature type="domain" description="B30.2/SPRY" evidence="10">
    <location>
        <begin position="275"/>
        <end position="470"/>
    </location>
</feature>
<comment type="similarity">
    <text evidence="2">Belongs to the immunoglobulin superfamily. BTN/MOG family.</text>
</comment>
<dbReference type="InterPro" id="IPR035033">
    <property type="entry name" value="PRY/SPRY_TRIM39"/>
</dbReference>
<dbReference type="SUPFAM" id="SSF49899">
    <property type="entry name" value="Concanavalin A-like lectins/glucanases"/>
    <property type="match status" value="1"/>
</dbReference>
<dbReference type="EMBL" id="AGCU01040647">
    <property type="status" value="NOT_ANNOTATED_CDS"/>
    <property type="molecule type" value="Genomic_DNA"/>
</dbReference>
<dbReference type="InterPro" id="IPR001870">
    <property type="entry name" value="B30.2/SPRY"/>
</dbReference>
<evidence type="ECO:0000259" key="10">
    <source>
        <dbReference type="PROSITE" id="PS50188"/>
    </source>
</evidence>